<dbReference type="EMBL" id="PXOA01000093">
    <property type="protein sequence ID" value="RFU80781.1"/>
    <property type="molecule type" value="Genomic_DNA"/>
</dbReference>
<keyword evidence="1" id="KW-0677">Repeat</keyword>
<evidence type="ECO:0000313" key="7">
    <source>
        <dbReference type="Proteomes" id="UP000266272"/>
    </source>
</evidence>
<dbReference type="SMART" id="SM00248">
    <property type="entry name" value="ANK"/>
    <property type="match status" value="5"/>
</dbReference>
<dbReference type="InterPro" id="IPR037221">
    <property type="entry name" value="H-type_lectin_dom_sf"/>
</dbReference>
<evidence type="ECO:0000256" key="1">
    <source>
        <dbReference type="ARBA" id="ARBA00022737"/>
    </source>
</evidence>
<evidence type="ECO:0000256" key="5">
    <source>
        <dbReference type="SAM" id="SignalP"/>
    </source>
</evidence>
<evidence type="ECO:0000313" key="6">
    <source>
        <dbReference type="EMBL" id="RFU80781.1"/>
    </source>
</evidence>
<keyword evidence="7" id="KW-1185">Reference proteome</keyword>
<gene>
    <name evidence="6" type="ORF">TARUN_1438</name>
</gene>
<keyword evidence="4" id="KW-1133">Transmembrane helix</keyword>
<dbReference type="PROSITE" id="PS50088">
    <property type="entry name" value="ANK_REPEAT"/>
    <property type="match status" value="1"/>
</dbReference>
<dbReference type="Gene3D" id="2.60.40.2080">
    <property type="match status" value="1"/>
</dbReference>
<keyword evidence="5" id="KW-0732">Signal</keyword>
<dbReference type="Proteomes" id="UP000266272">
    <property type="component" value="Unassembled WGS sequence"/>
</dbReference>
<dbReference type="PANTHER" id="PTHR24198:SF165">
    <property type="entry name" value="ANKYRIN REPEAT-CONTAINING PROTEIN-RELATED"/>
    <property type="match status" value="1"/>
</dbReference>
<dbReference type="OrthoDB" id="7464126at2759"/>
<dbReference type="Gene3D" id="1.25.40.20">
    <property type="entry name" value="Ankyrin repeat-containing domain"/>
    <property type="match status" value="1"/>
</dbReference>
<accession>A0A395NZ67</accession>
<dbReference type="Pfam" id="PF12796">
    <property type="entry name" value="Ank_2"/>
    <property type="match status" value="2"/>
</dbReference>
<dbReference type="PROSITE" id="PS50297">
    <property type="entry name" value="ANK_REP_REGION"/>
    <property type="match status" value="1"/>
</dbReference>
<feature type="chain" id="PRO_5017486828" evidence="5">
    <location>
        <begin position="21"/>
        <end position="1222"/>
    </location>
</feature>
<proteinExistence type="predicted"/>
<dbReference type="STRING" id="490622.A0A395NZ67"/>
<dbReference type="PANTHER" id="PTHR24198">
    <property type="entry name" value="ANKYRIN REPEAT AND PROTEIN KINASE DOMAIN-CONTAINING PROTEIN"/>
    <property type="match status" value="1"/>
</dbReference>
<feature type="repeat" description="ANK" evidence="3">
    <location>
        <begin position="975"/>
        <end position="1007"/>
    </location>
</feature>
<keyword evidence="4" id="KW-0812">Transmembrane</keyword>
<organism evidence="6 7">
    <name type="scientific">Trichoderma arundinaceum</name>
    <dbReference type="NCBI Taxonomy" id="490622"/>
    <lineage>
        <taxon>Eukaryota</taxon>
        <taxon>Fungi</taxon>
        <taxon>Dikarya</taxon>
        <taxon>Ascomycota</taxon>
        <taxon>Pezizomycotina</taxon>
        <taxon>Sordariomycetes</taxon>
        <taxon>Hypocreomycetidae</taxon>
        <taxon>Hypocreales</taxon>
        <taxon>Hypocreaceae</taxon>
        <taxon>Trichoderma</taxon>
    </lineage>
</organism>
<comment type="caution">
    <text evidence="6">The sequence shown here is derived from an EMBL/GenBank/DDBJ whole genome shotgun (WGS) entry which is preliminary data.</text>
</comment>
<protein>
    <submittedName>
        <fullName evidence="6">Ankyrin repeat</fullName>
    </submittedName>
</protein>
<dbReference type="InterPro" id="IPR002110">
    <property type="entry name" value="Ankyrin_rpt"/>
</dbReference>
<feature type="transmembrane region" description="Helical" evidence="4">
    <location>
        <begin position="252"/>
        <end position="273"/>
    </location>
</feature>
<evidence type="ECO:0000256" key="3">
    <source>
        <dbReference type="PROSITE-ProRule" id="PRU00023"/>
    </source>
</evidence>
<name>A0A395NZ67_TRIAR</name>
<feature type="transmembrane region" description="Helical" evidence="4">
    <location>
        <begin position="208"/>
        <end position="232"/>
    </location>
</feature>
<feature type="transmembrane region" description="Helical" evidence="4">
    <location>
        <begin position="59"/>
        <end position="81"/>
    </location>
</feature>
<evidence type="ECO:0000256" key="2">
    <source>
        <dbReference type="ARBA" id="ARBA00023043"/>
    </source>
</evidence>
<dbReference type="AlphaFoldDB" id="A0A395NZ67"/>
<dbReference type="SUPFAM" id="SSF48403">
    <property type="entry name" value="Ankyrin repeat"/>
    <property type="match status" value="1"/>
</dbReference>
<reference evidence="6 7" key="1">
    <citation type="journal article" date="2018" name="PLoS Pathog.">
        <title>Evolution of structural diversity of trichothecenes, a family of toxins produced by plant pathogenic and entomopathogenic fungi.</title>
        <authorList>
            <person name="Proctor R.H."/>
            <person name="McCormick S.P."/>
            <person name="Kim H.S."/>
            <person name="Cardoza R.E."/>
            <person name="Stanley A.M."/>
            <person name="Lindo L."/>
            <person name="Kelly A."/>
            <person name="Brown D.W."/>
            <person name="Lee T."/>
            <person name="Vaughan M.M."/>
            <person name="Alexander N.J."/>
            <person name="Busman M."/>
            <person name="Gutierrez S."/>
        </authorList>
    </citation>
    <scope>NUCLEOTIDE SEQUENCE [LARGE SCALE GENOMIC DNA]</scope>
    <source>
        <strain evidence="6 7">IBT 40837</strain>
    </source>
</reference>
<dbReference type="InterPro" id="IPR036770">
    <property type="entry name" value="Ankyrin_rpt-contain_sf"/>
</dbReference>
<feature type="signal peptide" evidence="5">
    <location>
        <begin position="1"/>
        <end position="20"/>
    </location>
</feature>
<keyword evidence="2 3" id="KW-0040">ANK repeat</keyword>
<feature type="transmembrane region" description="Helical" evidence="4">
    <location>
        <begin position="337"/>
        <end position="354"/>
    </location>
</feature>
<evidence type="ECO:0000256" key="4">
    <source>
        <dbReference type="SAM" id="Phobius"/>
    </source>
</evidence>
<keyword evidence="4" id="KW-0472">Membrane</keyword>
<sequence length="1222" mass="137654">MAKRLGFLFVYAIIIVVVKADGLSDFSNNLASDLGPLLSLFGDAVTRQYLSESTKLIDYFIFAMAPIGIISTITAVIRVCGSPSLRAFIGKAQEGEATAEAELCTSTSSDVCELFNKGGITRVLGRPDIIELVYVPGADGSDKSKPRLQLFTRYLEDNLDDSCWVKCQNESDSFRSNNADVDSINRVDFAPKPNLSLNVGIKRRPDSVFYIVAAIGFILQVGIIIFAAITAWPLGWNAQKLGSKASQNYAPGIYIVGTIVLCFGVWSCAALIGRTTNEEYYERKDESSVLYWVQPGPQVIGDQTFDSFAYSDADENRRLKIWVSSVKDFDKTFQTPTFFAVLFVLLGYVAQFIGLRGLDAWISIAQLAITLIMSVLRGALRMRRLDKSDNRLQRWGNLVTGHELDWLAFEIPDKLSQKRFWCLTGEHDNAKTNGCIEENDDVLQNRVLLSNITGHSPFASMEAKGFQAWEDKRVKVRSKAKYLGEAISQAATILLLDQRIKETIQLRVKVIVADTTPNWSKQIVSIMMKPPTGPGQINWTVDSSQLEAVLGLWLWSIISNDESAKSSKVVRNTNVFRIVSACCESQGWDGAIDADMGLWLGSSDLQYQKLSLDIEPGNHNYSLADGWISAQDGNFTNDQGGKEKFINIGDPKAENITRFVNRKSNTSNTPLHKFCGWNLIYDALKSGSSTENRVNVQGYWIDSREHSLLDVCAQDLFISLLNSMKALGFRKMDKVAIAGPGSEVRPVNPIISALVSCFVDNELGTYSHAISCVIPLLRSELHSYYKKLPSALMQEVTKYRLDEEWNSAETILRGLCQYFHRLNQANMDETMSFMKTLKELGELYRWSLAMRSKERHNFGTQGIRWMVEEFGKTNSVVTLYDQMSQMSLKIDAFGFLKMRDDPDSQDLAGRTAVSYCAEWGLLAHLHRYIDAGANLDLADRYDLTPLAYAVKCGRQDAVRLLLGNEQVNVNRKMYNGRSALWLAAEQTNISMMEELLDNGAHIDIHDDDGVTPLLLSVKKGHQAAIKMLMKRKRGASFNVWDGQRVTPFIWAAWKGYKDIAWLLLQKIERDTEGLESLPGDLKEDVRELLRQYPRMYPLLYHRDGVSSTLDIRPPSIFTTEDNQRIHFEPPYPEPPRLMIGISDLKMRCLSGADIRWQPNKVSSMGFNLTRTGYDRERFRKGYKEVHSARAIWLEIEAIEQEFQGTNIETKHICLLSSQRTSN</sequence>